<accession>A0A087GKB4</accession>
<protein>
    <submittedName>
        <fullName evidence="8">Uncharacterized protein</fullName>
    </submittedName>
</protein>
<dbReference type="InterPro" id="IPR004932">
    <property type="entry name" value="Rer1"/>
</dbReference>
<dbReference type="PANTHER" id="PTHR10743">
    <property type="entry name" value="PROTEIN RER1"/>
    <property type="match status" value="1"/>
</dbReference>
<evidence type="ECO:0000256" key="3">
    <source>
        <dbReference type="ARBA" id="ARBA00022692"/>
    </source>
</evidence>
<feature type="signal peptide" evidence="7">
    <location>
        <begin position="1"/>
        <end position="27"/>
    </location>
</feature>
<name>A0A087GKB4_ARAAL</name>
<evidence type="ECO:0000256" key="1">
    <source>
        <dbReference type="ARBA" id="ARBA00004141"/>
    </source>
</evidence>
<gene>
    <name evidence="8" type="ordered locus">AALP_Aa7g246000</name>
</gene>
<dbReference type="eggNOG" id="KOG1688">
    <property type="taxonomic scope" value="Eukaryota"/>
</dbReference>
<dbReference type="EMBL" id="CM002875">
    <property type="protein sequence ID" value="KFK30316.1"/>
    <property type="molecule type" value="Genomic_DNA"/>
</dbReference>
<keyword evidence="7" id="KW-0732">Signal</keyword>
<evidence type="ECO:0000256" key="4">
    <source>
        <dbReference type="ARBA" id="ARBA00022989"/>
    </source>
</evidence>
<dbReference type="Gramene" id="KFK30316">
    <property type="protein sequence ID" value="KFK30316"/>
    <property type="gene ID" value="AALP_AA7G246000"/>
</dbReference>
<dbReference type="PANTHER" id="PTHR10743:SF0">
    <property type="entry name" value="PROTEIN RER1"/>
    <property type="match status" value="1"/>
</dbReference>
<keyword evidence="9" id="KW-1185">Reference proteome</keyword>
<dbReference type="Pfam" id="PF03248">
    <property type="entry name" value="Rer1"/>
    <property type="match status" value="1"/>
</dbReference>
<keyword evidence="3 6" id="KW-0812">Transmembrane</keyword>
<dbReference type="AlphaFoldDB" id="A0A087GKB4"/>
<feature type="transmembrane region" description="Helical" evidence="6">
    <location>
        <begin position="39"/>
        <end position="58"/>
    </location>
</feature>
<keyword evidence="4 6" id="KW-1133">Transmembrane helix</keyword>
<organism evidence="8 9">
    <name type="scientific">Arabis alpina</name>
    <name type="common">Alpine rock-cress</name>
    <dbReference type="NCBI Taxonomy" id="50452"/>
    <lineage>
        <taxon>Eukaryota</taxon>
        <taxon>Viridiplantae</taxon>
        <taxon>Streptophyta</taxon>
        <taxon>Embryophyta</taxon>
        <taxon>Tracheophyta</taxon>
        <taxon>Spermatophyta</taxon>
        <taxon>Magnoliopsida</taxon>
        <taxon>eudicotyledons</taxon>
        <taxon>Gunneridae</taxon>
        <taxon>Pentapetalae</taxon>
        <taxon>rosids</taxon>
        <taxon>malvids</taxon>
        <taxon>Brassicales</taxon>
        <taxon>Brassicaceae</taxon>
        <taxon>Arabideae</taxon>
        <taxon>Arabis</taxon>
    </lineage>
</organism>
<comment type="similarity">
    <text evidence="2">Belongs to the RER1 family.</text>
</comment>
<reference evidence="9" key="1">
    <citation type="journal article" date="2015" name="Nat. Plants">
        <title>Genome expansion of Arabis alpina linked with retrotransposition and reduced symmetric DNA methylation.</title>
        <authorList>
            <person name="Willing E.M."/>
            <person name="Rawat V."/>
            <person name="Mandakova T."/>
            <person name="Maumus F."/>
            <person name="James G.V."/>
            <person name="Nordstroem K.J."/>
            <person name="Becker C."/>
            <person name="Warthmann N."/>
            <person name="Chica C."/>
            <person name="Szarzynska B."/>
            <person name="Zytnicki M."/>
            <person name="Albani M.C."/>
            <person name="Kiefer C."/>
            <person name="Bergonzi S."/>
            <person name="Castaings L."/>
            <person name="Mateos J.L."/>
            <person name="Berns M.C."/>
            <person name="Bujdoso N."/>
            <person name="Piofczyk T."/>
            <person name="de Lorenzo L."/>
            <person name="Barrero-Sicilia C."/>
            <person name="Mateos I."/>
            <person name="Piednoel M."/>
            <person name="Hagmann J."/>
            <person name="Chen-Min-Tao R."/>
            <person name="Iglesias-Fernandez R."/>
            <person name="Schuster S.C."/>
            <person name="Alonso-Blanco C."/>
            <person name="Roudier F."/>
            <person name="Carbonero P."/>
            <person name="Paz-Ares J."/>
            <person name="Davis S.J."/>
            <person name="Pecinka A."/>
            <person name="Quesneville H."/>
            <person name="Colot V."/>
            <person name="Lysak M.A."/>
            <person name="Weigel D."/>
            <person name="Coupland G."/>
            <person name="Schneeberger K."/>
        </authorList>
    </citation>
    <scope>NUCLEOTIDE SEQUENCE [LARGE SCALE GENOMIC DNA]</scope>
    <source>
        <strain evidence="9">cv. Pajares</strain>
    </source>
</reference>
<dbReference type="OrthoDB" id="448250at2759"/>
<dbReference type="Proteomes" id="UP000029120">
    <property type="component" value="Chromosome 7"/>
</dbReference>
<evidence type="ECO:0000313" key="8">
    <source>
        <dbReference type="EMBL" id="KFK30316.1"/>
    </source>
</evidence>
<sequence>MSRPLATPRWILAIVLWISFFLRGPDALKPFGPRLPEFAFWYSTTKATMVAFLMTFFENFKIPNHRAFEAAYWIFLSGLVAFTIRRSCYYMSFKTIPPKSD</sequence>
<comment type="subcellular location">
    <subcellularLocation>
        <location evidence="1">Membrane</location>
        <topology evidence="1">Multi-pass membrane protein</topology>
    </subcellularLocation>
</comment>
<feature type="transmembrane region" description="Helical" evidence="6">
    <location>
        <begin position="70"/>
        <end position="92"/>
    </location>
</feature>
<proteinExistence type="inferred from homology"/>
<keyword evidence="5 6" id="KW-0472">Membrane</keyword>
<evidence type="ECO:0000313" key="9">
    <source>
        <dbReference type="Proteomes" id="UP000029120"/>
    </source>
</evidence>
<evidence type="ECO:0000256" key="2">
    <source>
        <dbReference type="ARBA" id="ARBA00006070"/>
    </source>
</evidence>
<dbReference type="GO" id="GO:0005783">
    <property type="term" value="C:endoplasmic reticulum"/>
    <property type="evidence" value="ECO:0007669"/>
    <property type="project" value="GOC"/>
</dbReference>
<evidence type="ECO:0000256" key="5">
    <source>
        <dbReference type="ARBA" id="ARBA00023136"/>
    </source>
</evidence>
<feature type="chain" id="PRO_5001822193" evidence="7">
    <location>
        <begin position="28"/>
        <end position="101"/>
    </location>
</feature>
<evidence type="ECO:0000256" key="6">
    <source>
        <dbReference type="SAM" id="Phobius"/>
    </source>
</evidence>
<evidence type="ECO:0000256" key="7">
    <source>
        <dbReference type="SAM" id="SignalP"/>
    </source>
</evidence>
<dbReference type="GO" id="GO:0006890">
    <property type="term" value="P:retrograde vesicle-mediated transport, Golgi to endoplasmic reticulum"/>
    <property type="evidence" value="ECO:0007669"/>
    <property type="project" value="TreeGrafter"/>
</dbReference>
<dbReference type="GO" id="GO:0000139">
    <property type="term" value="C:Golgi membrane"/>
    <property type="evidence" value="ECO:0007669"/>
    <property type="project" value="TreeGrafter"/>
</dbReference>
<dbReference type="GO" id="GO:0006621">
    <property type="term" value="P:protein retention in ER lumen"/>
    <property type="evidence" value="ECO:0007669"/>
    <property type="project" value="TreeGrafter"/>
</dbReference>